<dbReference type="SUPFAM" id="SSF101116">
    <property type="entry name" value="Flagellar export chaperone FliS"/>
    <property type="match status" value="1"/>
</dbReference>
<keyword evidence="8" id="KW-1185">Reference proteome</keyword>
<gene>
    <name evidence="7" type="ORF">Ltuc_1382</name>
</gene>
<keyword evidence="5" id="KW-0143">Chaperone</keyword>
<dbReference type="PANTHER" id="PTHR34773">
    <property type="entry name" value="FLAGELLAR SECRETION CHAPERONE FLIS"/>
    <property type="match status" value="1"/>
</dbReference>
<name>A0A0W0ZWK4_9GAMM</name>
<dbReference type="GO" id="GO:0005829">
    <property type="term" value="C:cytosol"/>
    <property type="evidence" value="ECO:0007669"/>
    <property type="project" value="UniProtKB-SubCell"/>
</dbReference>
<comment type="caution">
    <text evidence="7">The sequence shown here is derived from an EMBL/GenBank/DDBJ whole genome shotgun (WGS) entry which is preliminary data.</text>
</comment>
<accession>A0A0W0ZWK4</accession>
<keyword evidence="4 6" id="KW-1005">Bacterial flagellum biogenesis</keyword>
<dbReference type="PATRIC" id="fig|40335.7.peg.1470"/>
<dbReference type="InterPro" id="IPR003713">
    <property type="entry name" value="FliS"/>
</dbReference>
<keyword evidence="7" id="KW-0966">Cell projection</keyword>
<dbReference type="Pfam" id="PF02561">
    <property type="entry name" value="FliS"/>
    <property type="match status" value="1"/>
</dbReference>
<dbReference type="NCBIfam" id="TIGR00208">
    <property type="entry name" value="fliS"/>
    <property type="match status" value="1"/>
</dbReference>
<organism evidence="7 8">
    <name type="scientific">Legionella tucsonensis</name>
    <dbReference type="NCBI Taxonomy" id="40335"/>
    <lineage>
        <taxon>Bacteria</taxon>
        <taxon>Pseudomonadati</taxon>
        <taxon>Pseudomonadota</taxon>
        <taxon>Gammaproteobacteria</taxon>
        <taxon>Legionellales</taxon>
        <taxon>Legionellaceae</taxon>
        <taxon>Legionella</taxon>
    </lineage>
</organism>
<evidence type="ECO:0000256" key="5">
    <source>
        <dbReference type="ARBA" id="ARBA00023186"/>
    </source>
</evidence>
<keyword evidence="7" id="KW-0282">Flagellum</keyword>
<comment type="similarity">
    <text evidence="2 6">Belongs to the FliS family.</text>
</comment>
<evidence type="ECO:0000256" key="2">
    <source>
        <dbReference type="ARBA" id="ARBA00008787"/>
    </source>
</evidence>
<evidence type="ECO:0000313" key="7">
    <source>
        <dbReference type="EMBL" id="KTD73535.1"/>
    </source>
</evidence>
<dbReference type="PIRSF" id="PIRSF039090">
    <property type="entry name" value="Flis"/>
    <property type="match status" value="1"/>
</dbReference>
<dbReference type="PANTHER" id="PTHR34773:SF1">
    <property type="entry name" value="FLAGELLAR SECRETION CHAPERONE FLIS"/>
    <property type="match status" value="1"/>
</dbReference>
<evidence type="ECO:0000256" key="3">
    <source>
        <dbReference type="ARBA" id="ARBA00022490"/>
    </source>
</evidence>
<dbReference type="GO" id="GO:0071973">
    <property type="term" value="P:bacterial-type flagellum-dependent cell motility"/>
    <property type="evidence" value="ECO:0007669"/>
    <property type="project" value="TreeGrafter"/>
</dbReference>
<reference evidence="7 8" key="1">
    <citation type="submission" date="2015-11" db="EMBL/GenBank/DDBJ databases">
        <title>Genomic analysis of 38 Legionella species identifies large and diverse effector repertoires.</title>
        <authorList>
            <person name="Burstein D."/>
            <person name="Amaro F."/>
            <person name="Zusman T."/>
            <person name="Lifshitz Z."/>
            <person name="Cohen O."/>
            <person name="Gilbert J.A."/>
            <person name="Pupko T."/>
            <person name="Shuman H.A."/>
            <person name="Segal G."/>
        </authorList>
    </citation>
    <scope>NUCLEOTIDE SEQUENCE [LARGE SCALE GENOMIC DNA]</scope>
    <source>
        <strain evidence="7 8">ATCC 49180</strain>
    </source>
</reference>
<dbReference type="CDD" id="cd16098">
    <property type="entry name" value="FliS"/>
    <property type="match status" value="1"/>
</dbReference>
<protein>
    <recommendedName>
        <fullName evidence="6">Flagellar secretion chaperone FliS</fullName>
    </recommendedName>
</protein>
<comment type="subcellular location">
    <subcellularLocation>
        <location evidence="1 6">Cytoplasm</location>
        <location evidence="1 6">Cytosol</location>
    </subcellularLocation>
</comment>
<dbReference type="Gene3D" id="1.20.120.340">
    <property type="entry name" value="Flagellar protein FliS"/>
    <property type="match status" value="1"/>
</dbReference>
<evidence type="ECO:0000256" key="1">
    <source>
        <dbReference type="ARBA" id="ARBA00004514"/>
    </source>
</evidence>
<dbReference type="RefSeq" id="WP_058520563.1">
    <property type="nucleotide sequence ID" value="NZ_CAAAIP010000001.1"/>
</dbReference>
<dbReference type="Proteomes" id="UP000054693">
    <property type="component" value="Unassembled WGS sequence"/>
</dbReference>
<dbReference type="EMBL" id="LNZA01000001">
    <property type="protein sequence ID" value="KTD73535.1"/>
    <property type="molecule type" value="Genomic_DNA"/>
</dbReference>
<dbReference type="InterPro" id="IPR036584">
    <property type="entry name" value="FliS_sf"/>
</dbReference>
<dbReference type="AlphaFoldDB" id="A0A0W0ZWK4"/>
<dbReference type="GO" id="GO:0044780">
    <property type="term" value="P:bacterial-type flagellum assembly"/>
    <property type="evidence" value="ECO:0007669"/>
    <property type="project" value="InterPro"/>
</dbReference>
<evidence type="ECO:0000256" key="6">
    <source>
        <dbReference type="PIRNR" id="PIRNR039090"/>
    </source>
</evidence>
<evidence type="ECO:0000256" key="4">
    <source>
        <dbReference type="ARBA" id="ARBA00022795"/>
    </source>
</evidence>
<sequence length="139" mass="15512">MKNTNQQVINHYKAIELKTRIDAASPHELINLLLQGARTHIATAQGNIDRKEIQEKGEHISKALSIIEGLKTSLNHEQGGEIAENLLQIYMHIEYLLLKANLNNDKELLVQSNVLLAQVHEAWQKVSPSSSESDPSLSS</sequence>
<keyword evidence="7" id="KW-0969">Cilium</keyword>
<dbReference type="OrthoDB" id="9792010at2"/>
<keyword evidence="3 6" id="KW-0963">Cytoplasm</keyword>
<proteinExistence type="inferred from homology"/>
<dbReference type="STRING" id="40335.Ltuc_1382"/>
<evidence type="ECO:0000313" key="8">
    <source>
        <dbReference type="Proteomes" id="UP000054693"/>
    </source>
</evidence>